<keyword evidence="2" id="KW-1185">Reference proteome</keyword>
<accession>A0A9N9EUW5</accession>
<dbReference type="Proteomes" id="UP000789831">
    <property type="component" value="Unassembled WGS sequence"/>
</dbReference>
<evidence type="ECO:0000313" key="2">
    <source>
        <dbReference type="Proteomes" id="UP000789831"/>
    </source>
</evidence>
<feature type="non-terminal residue" evidence="1">
    <location>
        <position position="1"/>
    </location>
</feature>
<gene>
    <name evidence="1" type="ORF">AGERDE_LOCUS13288</name>
</gene>
<sequence>YDKKHNKTAPTNLLDIYYMATEEEKEELKKKMRLSDKSNPNLLQKYSLQEKKINNLTIVQEYLALFTRHYKLSDLTKLLSKSESSLRQIKQSSFEKLQAIVQERNLHFLSNDTFDLTKPEKVK</sequence>
<proteinExistence type="predicted"/>
<reference evidence="1" key="1">
    <citation type="submission" date="2021-06" db="EMBL/GenBank/DDBJ databases">
        <authorList>
            <person name="Kallberg Y."/>
            <person name="Tangrot J."/>
            <person name="Rosling A."/>
        </authorList>
    </citation>
    <scope>NUCLEOTIDE SEQUENCE</scope>
    <source>
        <strain evidence="1">MT106</strain>
    </source>
</reference>
<protein>
    <submittedName>
        <fullName evidence="1">1331_t:CDS:1</fullName>
    </submittedName>
</protein>
<organism evidence="1 2">
    <name type="scientific">Ambispora gerdemannii</name>
    <dbReference type="NCBI Taxonomy" id="144530"/>
    <lineage>
        <taxon>Eukaryota</taxon>
        <taxon>Fungi</taxon>
        <taxon>Fungi incertae sedis</taxon>
        <taxon>Mucoromycota</taxon>
        <taxon>Glomeromycotina</taxon>
        <taxon>Glomeromycetes</taxon>
        <taxon>Archaeosporales</taxon>
        <taxon>Ambisporaceae</taxon>
        <taxon>Ambispora</taxon>
    </lineage>
</organism>
<dbReference type="EMBL" id="CAJVPL010016755">
    <property type="protein sequence ID" value="CAG8696394.1"/>
    <property type="molecule type" value="Genomic_DNA"/>
</dbReference>
<dbReference type="AlphaFoldDB" id="A0A9N9EUW5"/>
<name>A0A9N9EUW5_9GLOM</name>
<comment type="caution">
    <text evidence="1">The sequence shown here is derived from an EMBL/GenBank/DDBJ whole genome shotgun (WGS) entry which is preliminary data.</text>
</comment>
<evidence type="ECO:0000313" key="1">
    <source>
        <dbReference type="EMBL" id="CAG8696394.1"/>
    </source>
</evidence>